<dbReference type="SUPFAM" id="SSF48008">
    <property type="entry name" value="GntR ligand-binding domain-like"/>
    <property type="match status" value="1"/>
</dbReference>
<dbReference type="PROSITE" id="PS50949">
    <property type="entry name" value="HTH_GNTR"/>
    <property type="match status" value="1"/>
</dbReference>
<gene>
    <name evidence="6" type="ORF">I6U50_12295</name>
</gene>
<evidence type="ECO:0000259" key="5">
    <source>
        <dbReference type="PROSITE" id="PS50949"/>
    </source>
</evidence>
<evidence type="ECO:0000256" key="4">
    <source>
        <dbReference type="SAM" id="Coils"/>
    </source>
</evidence>
<dbReference type="CDD" id="cd07377">
    <property type="entry name" value="WHTH_GntR"/>
    <property type="match status" value="1"/>
</dbReference>
<protein>
    <submittedName>
        <fullName evidence="6">FadR family transcriptional regulator</fullName>
    </submittedName>
</protein>
<evidence type="ECO:0000313" key="6">
    <source>
        <dbReference type="EMBL" id="MBI6120801.1"/>
    </source>
</evidence>
<dbReference type="Pfam" id="PF00392">
    <property type="entry name" value="GntR"/>
    <property type="match status" value="1"/>
</dbReference>
<dbReference type="PANTHER" id="PTHR43537">
    <property type="entry name" value="TRANSCRIPTIONAL REGULATOR, GNTR FAMILY"/>
    <property type="match status" value="1"/>
</dbReference>
<evidence type="ECO:0000256" key="2">
    <source>
        <dbReference type="ARBA" id="ARBA00023125"/>
    </source>
</evidence>
<accession>A0ABS0TID3</accession>
<evidence type="ECO:0000256" key="1">
    <source>
        <dbReference type="ARBA" id="ARBA00023015"/>
    </source>
</evidence>
<dbReference type="InterPro" id="IPR036390">
    <property type="entry name" value="WH_DNA-bd_sf"/>
</dbReference>
<reference evidence="6 7" key="1">
    <citation type="submission" date="2020-12" db="EMBL/GenBank/DDBJ databases">
        <title>Salegentibacter orientalis sp. nov., isolated from costal sediment.</title>
        <authorList>
            <person name="Lian F.-B."/>
        </authorList>
    </citation>
    <scope>NUCLEOTIDE SEQUENCE [LARGE SCALE GENOMIC DNA]</scope>
    <source>
        <strain evidence="6 7">F60176</strain>
    </source>
</reference>
<dbReference type="Gene3D" id="1.20.120.530">
    <property type="entry name" value="GntR ligand-binding domain-like"/>
    <property type="match status" value="1"/>
</dbReference>
<dbReference type="InterPro" id="IPR000524">
    <property type="entry name" value="Tscrpt_reg_HTH_GntR"/>
</dbReference>
<organism evidence="6 7">
    <name type="scientific">Salegentibacter maritimus</name>
    <dbReference type="NCBI Taxonomy" id="2794347"/>
    <lineage>
        <taxon>Bacteria</taxon>
        <taxon>Pseudomonadati</taxon>
        <taxon>Bacteroidota</taxon>
        <taxon>Flavobacteriia</taxon>
        <taxon>Flavobacteriales</taxon>
        <taxon>Flavobacteriaceae</taxon>
        <taxon>Salegentibacter</taxon>
    </lineage>
</organism>
<dbReference type="SUPFAM" id="SSF46785">
    <property type="entry name" value="Winged helix' DNA-binding domain"/>
    <property type="match status" value="1"/>
</dbReference>
<dbReference type="InterPro" id="IPR011711">
    <property type="entry name" value="GntR_C"/>
</dbReference>
<keyword evidence="7" id="KW-1185">Reference proteome</keyword>
<evidence type="ECO:0000256" key="3">
    <source>
        <dbReference type="ARBA" id="ARBA00023163"/>
    </source>
</evidence>
<dbReference type="SMART" id="SM00895">
    <property type="entry name" value="FCD"/>
    <property type="match status" value="1"/>
</dbReference>
<keyword evidence="4" id="KW-0175">Coiled coil</keyword>
<proteinExistence type="predicted"/>
<dbReference type="Proteomes" id="UP000635665">
    <property type="component" value="Unassembled WGS sequence"/>
</dbReference>
<name>A0ABS0TID3_9FLAO</name>
<dbReference type="Pfam" id="PF07729">
    <property type="entry name" value="FCD"/>
    <property type="match status" value="1"/>
</dbReference>
<keyword evidence="3" id="KW-0804">Transcription</keyword>
<feature type="domain" description="HTH gntR-type" evidence="5">
    <location>
        <begin position="10"/>
        <end position="78"/>
    </location>
</feature>
<dbReference type="EMBL" id="JAEHNY010000011">
    <property type="protein sequence ID" value="MBI6120801.1"/>
    <property type="molecule type" value="Genomic_DNA"/>
</dbReference>
<dbReference type="SMART" id="SM00345">
    <property type="entry name" value="HTH_GNTR"/>
    <property type="match status" value="1"/>
</dbReference>
<comment type="caution">
    <text evidence="6">The sequence shown here is derived from an EMBL/GenBank/DDBJ whole genome shotgun (WGS) entry which is preliminary data.</text>
</comment>
<dbReference type="RefSeq" id="WP_193710686.1">
    <property type="nucleotide sequence ID" value="NZ_JAEHNY010000011.1"/>
</dbReference>
<evidence type="ECO:0000313" key="7">
    <source>
        <dbReference type="Proteomes" id="UP000635665"/>
    </source>
</evidence>
<keyword evidence="1" id="KW-0805">Transcription regulation</keyword>
<sequence length="246" mass="28689">MKNLKPIDTLSLVDKVEIRLLEFFKNNNLKPGDPIPKELEFSESLGVSRTVIREALLRLRTLGLVESKKHRGMVLTEPDIINNFSRVLDPSLLGTGILKNLFELRLILEMGMADFLFERKTQKDLDELEEIVVREEEEEQELDKSYFSLDKEIAFHGKLYQISDNKTLQGFQQLLLPVFEYVHLKNTPQDFKHRYSSGRFVTHRMLMDNIKIGTPETFRNAMRHHLEPHFDSIFKGESDKNTISDV</sequence>
<dbReference type="InterPro" id="IPR008920">
    <property type="entry name" value="TF_FadR/GntR_C"/>
</dbReference>
<feature type="coiled-coil region" evidence="4">
    <location>
        <begin position="118"/>
        <end position="145"/>
    </location>
</feature>
<dbReference type="InterPro" id="IPR036388">
    <property type="entry name" value="WH-like_DNA-bd_sf"/>
</dbReference>
<keyword evidence="2" id="KW-0238">DNA-binding</keyword>
<dbReference type="PANTHER" id="PTHR43537:SF5">
    <property type="entry name" value="UXU OPERON TRANSCRIPTIONAL REGULATOR"/>
    <property type="match status" value="1"/>
</dbReference>
<dbReference type="PRINTS" id="PR00035">
    <property type="entry name" value="HTHGNTR"/>
</dbReference>
<dbReference type="Gene3D" id="1.10.10.10">
    <property type="entry name" value="Winged helix-like DNA-binding domain superfamily/Winged helix DNA-binding domain"/>
    <property type="match status" value="1"/>
</dbReference>